<dbReference type="GO" id="GO:0005763">
    <property type="term" value="C:mitochondrial small ribosomal subunit"/>
    <property type="evidence" value="ECO:0007669"/>
    <property type="project" value="TreeGrafter"/>
</dbReference>
<evidence type="ECO:0000256" key="5">
    <source>
        <dbReference type="HAMAP-Rule" id="MF_00291"/>
    </source>
</evidence>
<comment type="subcellular location">
    <subcellularLocation>
        <location evidence="5">Plastid</location>
        <location evidence="5">Chloroplast</location>
    </subcellularLocation>
</comment>
<dbReference type="InterPro" id="IPR001865">
    <property type="entry name" value="Ribosomal_uS2"/>
</dbReference>
<dbReference type="PROSITE" id="PS00962">
    <property type="entry name" value="RIBOSOMAL_S2_1"/>
    <property type="match status" value="1"/>
</dbReference>
<organism evidence="6">
    <name type="scientific">Carex laticeps</name>
    <dbReference type="NCBI Taxonomy" id="418169"/>
    <lineage>
        <taxon>Eukaryota</taxon>
        <taxon>Viridiplantae</taxon>
        <taxon>Streptophyta</taxon>
        <taxon>Embryophyta</taxon>
        <taxon>Tracheophyta</taxon>
        <taxon>Spermatophyta</taxon>
        <taxon>Magnoliopsida</taxon>
        <taxon>Liliopsida</taxon>
        <taxon>Poales</taxon>
        <taxon>Cyperaceae</taxon>
        <taxon>Cyperoideae</taxon>
        <taxon>Cariceae</taxon>
        <taxon>Carex</taxon>
        <taxon>Carex incertae sedis</taxon>
    </lineage>
</organism>
<proteinExistence type="inferred from homology"/>
<dbReference type="GO" id="GO:0006412">
    <property type="term" value="P:translation"/>
    <property type="evidence" value="ECO:0007669"/>
    <property type="project" value="UniProtKB-UniRule"/>
</dbReference>
<dbReference type="SUPFAM" id="SSF52313">
    <property type="entry name" value="Ribosomal protein S2"/>
    <property type="match status" value="1"/>
</dbReference>
<geneLocation type="chloroplast" evidence="6"/>
<dbReference type="PRINTS" id="PR00395">
    <property type="entry name" value="RIBOSOMALS2"/>
</dbReference>
<dbReference type="Pfam" id="PF00318">
    <property type="entry name" value="Ribosomal_S2"/>
    <property type="match status" value="1"/>
</dbReference>
<gene>
    <name evidence="5 6" type="primary">rps2</name>
</gene>
<accession>A0AAU7AMQ5</accession>
<dbReference type="PANTHER" id="PTHR12534:SF0">
    <property type="entry name" value="SMALL RIBOSOMAL SUBUNIT PROTEIN US2M"/>
    <property type="match status" value="1"/>
</dbReference>
<dbReference type="Gene3D" id="3.40.50.10490">
    <property type="entry name" value="Glucose-6-phosphate isomerase like protein, domain 1"/>
    <property type="match status" value="1"/>
</dbReference>
<dbReference type="EMBL" id="PP790562">
    <property type="protein sequence ID" value="XAT84032.1"/>
    <property type="molecule type" value="Genomic_DNA"/>
</dbReference>
<keyword evidence="3 5" id="KW-0687">Ribonucleoprotein</keyword>
<dbReference type="HAMAP" id="MF_00291_B">
    <property type="entry name" value="Ribosomal_uS2_B"/>
    <property type="match status" value="1"/>
</dbReference>
<name>A0AAU7AMQ5_9POAL</name>
<dbReference type="PANTHER" id="PTHR12534">
    <property type="entry name" value="30S RIBOSOMAL PROTEIN S2 PROKARYOTIC AND ORGANELLAR"/>
    <property type="match status" value="1"/>
</dbReference>
<evidence type="ECO:0000313" key="6">
    <source>
        <dbReference type="EMBL" id="XAT84032.1"/>
    </source>
</evidence>
<evidence type="ECO:0000256" key="1">
    <source>
        <dbReference type="ARBA" id="ARBA00006242"/>
    </source>
</evidence>
<dbReference type="AlphaFoldDB" id="A0AAU7AMQ5"/>
<keyword evidence="6" id="KW-0150">Chloroplast</keyword>
<evidence type="ECO:0000256" key="4">
    <source>
        <dbReference type="ARBA" id="ARBA00035155"/>
    </source>
</evidence>
<reference evidence="6" key="1">
    <citation type="submission" date="2024-05" db="EMBL/GenBank/DDBJ databases">
        <authorList>
            <person name="Lee J.-e."/>
            <person name="Kim S."/>
            <person name="Choi S.C."/>
        </authorList>
    </citation>
    <scope>NUCLEOTIDE SEQUENCE</scope>
</reference>
<dbReference type="GO" id="GO:0009507">
    <property type="term" value="C:chloroplast"/>
    <property type="evidence" value="ECO:0007669"/>
    <property type="project" value="UniProtKB-SubCell"/>
</dbReference>
<comment type="similarity">
    <text evidence="1 5">Belongs to the universal ribosomal protein uS2 family.</text>
</comment>
<dbReference type="GO" id="GO:0003735">
    <property type="term" value="F:structural constituent of ribosome"/>
    <property type="evidence" value="ECO:0007669"/>
    <property type="project" value="InterPro"/>
</dbReference>
<evidence type="ECO:0000256" key="2">
    <source>
        <dbReference type="ARBA" id="ARBA00022980"/>
    </source>
</evidence>
<dbReference type="InterPro" id="IPR005706">
    <property type="entry name" value="Ribosomal_uS2_bac/mit/plastid"/>
</dbReference>
<dbReference type="Gene3D" id="1.10.287.610">
    <property type="entry name" value="Helix hairpin bin"/>
    <property type="match status" value="1"/>
</dbReference>
<keyword evidence="2 5" id="KW-0689">Ribosomal protein</keyword>
<dbReference type="InterPro" id="IPR023591">
    <property type="entry name" value="Ribosomal_uS2_flav_dom_sf"/>
</dbReference>
<dbReference type="CDD" id="cd01425">
    <property type="entry name" value="RPS2"/>
    <property type="match status" value="1"/>
</dbReference>
<evidence type="ECO:0000256" key="3">
    <source>
        <dbReference type="ARBA" id="ARBA00023274"/>
    </source>
</evidence>
<sequence>MKNFKKVPKKKVPKKKVPKIIKRYWNIDFEEMIEAKVHLGSYRSTWHPKITPYILPKSKYKGLGIHITNPAKTARFLSEACDLLFDAASKKENILIVGTQKFPDEVAGLVALAGISARCHYVHKKWFRGMLTNWSITRRRLSKLWYLKSLEENGTLNSIPKRYGAILKRELSTLETYLGGVKYMRKLPDIVIIIDQQTDYIAFRECLVLGLPIICLIDTDCDPDLVHIPIPANNRDIVSIRWILNKLAYAICEGNSRYIKRRVILTTLKNH</sequence>
<keyword evidence="6" id="KW-0934">Plastid</keyword>
<protein>
    <recommendedName>
        <fullName evidence="4 5">Small ribosomal subunit protein uS2c</fullName>
    </recommendedName>
</protein>
<dbReference type="InterPro" id="IPR018130">
    <property type="entry name" value="Ribosomal_uS2_CS"/>
</dbReference>
<dbReference type="NCBIfam" id="TIGR01011">
    <property type="entry name" value="rpsB_bact"/>
    <property type="match status" value="1"/>
</dbReference>